<name>V6L506_STRRC</name>
<dbReference type="Gene3D" id="3.30.70.1060">
    <property type="entry name" value="Dimeric alpha+beta barrel"/>
    <property type="match status" value="1"/>
</dbReference>
<gene>
    <name evidence="3" type="ORF">M878_02485</name>
</gene>
<accession>V6L506</accession>
<comment type="similarity">
    <text evidence="1">Belongs to the YciI family.</text>
</comment>
<dbReference type="PANTHER" id="PTHR35174:SF3">
    <property type="entry name" value="BLL7171 PROTEIN"/>
    <property type="match status" value="1"/>
</dbReference>
<dbReference type="PANTHER" id="PTHR35174">
    <property type="entry name" value="BLL7171 PROTEIN-RELATED"/>
    <property type="match status" value="1"/>
</dbReference>
<dbReference type="InterPro" id="IPR011008">
    <property type="entry name" value="Dimeric_a/b-barrel"/>
</dbReference>
<dbReference type="OrthoDB" id="668782at2"/>
<evidence type="ECO:0000256" key="1">
    <source>
        <dbReference type="ARBA" id="ARBA00007689"/>
    </source>
</evidence>
<reference evidence="3 4" key="1">
    <citation type="journal article" date="2014" name="Genome Announc.">
        <title>Draft Genome Sequence of Streptomyces roseochromogenes subsp. oscitans DS 12.976, Producer of the Aminocoumarin Antibiotic Clorobiocin.</title>
        <authorList>
            <person name="Ruckert C."/>
            <person name="Kalinowski J."/>
            <person name="Heide L."/>
            <person name="Apel A.K."/>
        </authorList>
    </citation>
    <scope>NUCLEOTIDE SEQUENCE [LARGE SCALE GENOMIC DNA]</scope>
    <source>
        <strain evidence="3 4">DS 12.976</strain>
    </source>
</reference>
<dbReference type="RefSeq" id="WP_023544525.1">
    <property type="nucleotide sequence ID" value="NZ_CM002285.1"/>
</dbReference>
<dbReference type="STRING" id="1352936.M878_02485"/>
<keyword evidence="4" id="KW-1185">Reference proteome</keyword>
<proteinExistence type="inferred from homology"/>
<organism evidence="3 4">
    <name type="scientific">Streptomyces roseochromogenus subsp. oscitans DS 12.976</name>
    <dbReference type="NCBI Taxonomy" id="1352936"/>
    <lineage>
        <taxon>Bacteria</taxon>
        <taxon>Bacillati</taxon>
        <taxon>Actinomycetota</taxon>
        <taxon>Actinomycetes</taxon>
        <taxon>Kitasatosporales</taxon>
        <taxon>Streptomycetaceae</taxon>
        <taxon>Streptomyces</taxon>
    </lineage>
</organism>
<dbReference type="InterPro" id="IPR005545">
    <property type="entry name" value="YCII"/>
</dbReference>
<dbReference type="HOGENOM" id="CLU_130902_2_2_11"/>
<dbReference type="SUPFAM" id="SSF54909">
    <property type="entry name" value="Dimeric alpha+beta barrel"/>
    <property type="match status" value="1"/>
</dbReference>
<dbReference type="Pfam" id="PF03795">
    <property type="entry name" value="YCII"/>
    <property type="match status" value="1"/>
</dbReference>
<feature type="domain" description="YCII-related" evidence="2">
    <location>
        <begin position="8"/>
        <end position="119"/>
    </location>
</feature>
<dbReference type="AlphaFoldDB" id="V6L506"/>
<comment type="caution">
    <text evidence="3">The sequence shown here is derived from an EMBL/GenBank/DDBJ whole genome shotgun (WGS) entry which is preliminary data.</text>
</comment>
<sequence length="120" mass="13325">MTTKEDTMKYVLLLTRGAWQEEGSEQERAEVFDGIVEWFTKHRADGTIVEANQLREPETATTVVVEEGHSSMIDRPLLEAKEAIGGYAIVEVPDLDAALELAASFPVPDGKVEVRPIVER</sequence>
<evidence type="ECO:0000259" key="2">
    <source>
        <dbReference type="Pfam" id="PF03795"/>
    </source>
</evidence>
<dbReference type="PATRIC" id="fig|1352936.5.peg.552"/>
<dbReference type="EMBL" id="AWQX01000016">
    <property type="protein sequence ID" value="EST36304.1"/>
    <property type="molecule type" value="Genomic_DNA"/>
</dbReference>
<evidence type="ECO:0000313" key="4">
    <source>
        <dbReference type="Proteomes" id="UP000017984"/>
    </source>
</evidence>
<evidence type="ECO:0000313" key="3">
    <source>
        <dbReference type="EMBL" id="EST36304.1"/>
    </source>
</evidence>
<protein>
    <recommendedName>
        <fullName evidence="2">YCII-related domain-containing protein</fullName>
    </recommendedName>
</protein>
<dbReference type="Proteomes" id="UP000017984">
    <property type="component" value="Chromosome"/>
</dbReference>